<evidence type="ECO:0000313" key="1">
    <source>
        <dbReference type="EMBL" id="CAD8090780.1"/>
    </source>
</evidence>
<comment type="caution">
    <text evidence="1">The sequence shown here is derived from an EMBL/GenBank/DDBJ whole genome shotgun (WGS) entry which is preliminary data.</text>
</comment>
<dbReference type="AlphaFoldDB" id="A0A8S1NDR9"/>
<name>A0A8S1NDR9_PARPR</name>
<keyword evidence="2" id="KW-1185">Reference proteome</keyword>
<reference evidence="1" key="1">
    <citation type="submission" date="2021-01" db="EMBL/GenBank/DDBJ databases">
        <authorList>
            <consortium name="Genoscope - CEA"/>
            <person name="William W."/>
        </authorList>
    </citation>
    <scope>NUCLEOTIDE SEQUENCE</scope>
</reference>
<sequence length="52" mass="5699">MKPILAIVSGSTALFAVYFLNGNQPFFDTNSNLKCPVLKDVQSVKNQLSNPK</sequence>
<accession>A0A8S1NDR9</accession>
<proteinExistence type="predicted"/>
<evidence type="ECO:0000313" key="2">
    <source>
        <dbReference type="Proteomes" id="UP000688137"/>
    </source>
</evidence>
<protein>
    <submittedName>
        <fullName evidence="1">Uncharacterized protein</fullName>
    </submittedName>
</protein>
<organism evidence="1 2">
    <name type="scientific">Paramecium primaurelia</name>
    <dbReference type="NCBI Taxonomy" id="5886"/>
    <lineage>
        <taxon>Eukaryota</taxon>
        <taxon>Sar</taxon>
        <taxon>Alveolata</taxon>
        <taxon>Ciliophora</taxon>
        <taxon>Intramacronucleata</taxon>
        <taxon>Oligohymenophorea</taxon>
        <taxon>Peniculida</taxon>
        <taxon>Parameciidae</taxon>
        <taxon>Paramecium</taxon>
    </lineage>
</organism>
<dbReference type="EMBL" id="CAJJDM010000089">
    <property type="protein sequence ID" value="CAD8090780.1"/>
    <property type="molecule type" value="Genomic_DNA"/>
</dbReference>
<dbReference type="OMA" id="NSNLRCP"/>
<gene>
    <name evidence="1" type="ORF">PPRIM_AZ9-3.1.T0860206</name>
</gene>
<dbReference type="Proteomes" id="UP000688137">
    <property type="component" value="Unassembled WGS sequence"/>
</dbReference>